<dbReference type="eggNOG" id="COG2755">
    <property type="taxonomic scope" value="Bacteria"/>
</dbReference>
<reference evidence="2" key="2">
    <citation type="submission" date="2014-07" db="EMBL/GenBank/DDBJ databases">
        <title>Genome sequence of Mangrovimonas yunxiaonensis.</title>
        <authorList>
            <person name="Li Y."/>
            <person name="Zheng T."/>
        </authorList>
    </citation>
    <scope>NUCLEOTIDE SEQUENCE [LARGE SCALE GENOMIC DNA]</scope>
    <source>
        <strain evidence="2">LY01</strain>
    </source>
</reference>
<dbReference type="Proteomes" id="UP000028521">
    <property type="component" value="Unassembled WGS sequence"/>
</dbReference>
<comment type="caution">
    <text evidence="1">The sequence shown here is derived from an EMBL/GenBank/DDBJ whole genome shotgun (WGS) entry which is preliminary data.</text>
</comment>
<keyword evidence="2" id="KW-1185">Reference proteome</keyword>
<proteinExistence type="predicted"/>
<dbReference type="STRING" id="1197477.IA57_05280"/>
<dbReference type="AlphaFoldDB" id="A0A084TKK8"/>
<organism evidence="1 2">
    <name type="scientific">Mangrovimonas yunxiaonensis</name>
    <dbReference type="NCBI Taxonomy" id="1197477"/>
    <lineage>
        <taxon>Bacteria</taxon>
        <taxon>Pseudomonadati</taxon>
        <taxon>Bacteroidota</taxon>
        <taxon>Flavobacteriia</taxon>
        <taxon>Flavobacteriales</taxon>
        <taxon>Flavobacteriaceae</taxon>
        <taxon>Mangrovimonas</taxon>
    </lineage>
</organism>
<protein>
    <submittedName>
        <fullName evidence="1">Uncharacterized protein</fullName>
    </submittedName>
</protein>
<reference evidence="1 2" key="1">
    <citation type="journal article" date="2014" name="Genome Announc.">
        <title>Draft Genome Sequence of the Algicidal Bacterium Mangrovimonas yunxiaonensis Strain LY01.</title>
        <authorList>
            <person name="Li Y."/>
            <person name="Zhu H."/>
            <person name="Li C."/>
            <person name="Zhang H."/>
            <person name="Chen Z."/>
            <person name="Zheng W."/>
            <person name="Xu H."/>
            <person name="Zheng T."/>
        </authorList>
    </citation>
    <scope>NUCLEOTIDE SEQUENCE [LARGE SCALE GENOMIC DNA]</scope>
    <source>
        <strain evidence="1 2">LY01</strain>
    </source>
</reference>
<gene>
    <name evidence="1" type="ORF">IA57_05280</name>
</gene>
<dbReference type="SUPFAM" id="SSF52266">
    <property type="entry name" value="SGNH hydrolase"/>
    <property type="match status" value="1"/>
</dbReference>
<accession>A0A084TKK8</accession>
<sequence>MKEFVFKSIVFTSLFVFLAAYVSKSFQGNSIELFSHNQYKSLQNKIDVAIFGTSHAYATYDPRVLEAETGLKTFNFGSPLQNISTSEFLMRKVIESNDLKLIIIDVFSESIKEITPNNEFKKRFQYKVLDNFGFSKEKLMTIRKIGEMNPLNSIPLYKNHSNWERIFESKEYKINQDIDYYSGFHTAFVLDKKTWDKHENNLKKVKFRNNTKEQLTLGEKKSISRILNFSQESNIPVLFVCAPFFKEIRGKQSISYQENIKNYLDSIGADYVDFNPLWKKIKLNKYDFVDPDHLNSRGALKVSLYLSDYILKRYNTFNKRELPSKNNRYLIAKNNSKEIIWNSEIKDSYVNDSLHVNKVYLFKVFDDKYEILIEGEKDKLKRLNTCLQYQMNYSDKIEKNCKWLNGYLEYNDKNFLSYQINLDLKKIKDMKFFIGPNKKKLIIKMDKFKHVR</sequence>
<dbReference type="RefSeq" id="WP_036120161.1">
    <property type="nucleotide sequence ID" value="NZ_BMET01000001.1"/>
</dbReference>
<dbReference type="OrthoDB" id="9761723at2"/>
<dbReference type="EMBL" id="JPFK01000005">
    <property type="protein sequence ID" value="KFB01244.1"/>
    <property type="molecule type" value="Genomic_DNA"/>
</dbReference>
<evidence type="ECO:0000313" key="1">
    <source>
        <dbReference type="EMBL" id="KFB01244.1"/>
    </source>
</evidence>
<evidence type="ECO:0000313" key="2">
    <source>
        <dbReference type="Proteomes" id="UP000028521"/>
    </source>
</evidence>
<name>A0A084TKK8_9FLAO</name>